<sequence>MVTRGPARTWLANQIYRFRAINSERVLPFPTNDQTSKLVTRARVVRRPTVKRITLDRDIGTEAEGSPVRARDT</sequence>
<dbReference type="EMBL" id="BGZK01000135">
    <property type="protein sequence ID" value="GBP22035.1"/>
    <property type="molecule type" value="Genomic_DNA"/>
</dbReference>
<gene>
    <name evidence="1" type="ORF">EVAR_18676_1</name>
</gene>
<name>A0A4C1U6P4_EUMVA</name>
<dbReference type="Proteomes" id="UP000299102">
    <property type="component" value="Unassembled WGS sequence"/>
</dbReference>
<dbReference type="AlphaFoldDB" id="A0A4C1U6P4"/>
<organism evidence="1 2">
    <name type="scientific">Eumeta variegata</name>
    <name type="common">Bagworm moth</name>
    <name type="synonym">Eumeta japonica</name>
    <dbReference type="NCBI Taxonomy" id="151549"/>
    <lineage>
        <taxon>Eukaryota</taxon>
        <taxon>Metazoa</taxon>
        <taxon>Ecdysozoa</taxon>
        <taxon>Arthropoda</taxon>
        <taxon>Hexapoda</taxon>
        <taxon>Insecta</taxon>
        <taxon>Pterygota</taxon>
        <taxon>Neoptera</taxon>
        <taxon>Endopterygota</taxon>
        <taxon>Lepidoptera</taxon>
        <taxon>Glossata</taxon>
        <taxon>Ditrysia</taxon>
        <taxon>Tineoidea</taxon>
        <taxon>Psychidae</taxon>
        <taxon>Oiketicinae</taxon>
        <taxon>Eumeta</taxon>
    </lineage>
</organism>
<reference evidence="1 2" key="1">
    <citation type="journal article" date="2019" name="Commun. Biol.">
        <title>The bagworm genome reveals a unique fibroin gene that provides high tensile strength.</title>
        <authorList>
            <person name="Kono N."/>
            <person name="Nakamura H."/>
            <person name="Ohtoshi R."/>
            <person name="Tomita M."/>
            <person name="Numata K."/>
            <person name="Arakawa K."/>
        </authorList>
    </citation>
    <scope>NUCLEOTIDE SEQUENCE [LARGE SCALE GENOMIC DNA]</scope>
</reference>
<evidence type="ECO:0000313" key="2">
    <source>
        <dbReference type="Proteomes" id="UP000299102"/>
    </source>
</evidence>
<keyword evidence="2" id="KW-1185">Reference proteome</keyword>
<comment type="caution">
    <text evidence="1">The sequence shown here is derived from an EMBL/GenBank/DDBJ whole genome shotgun (WGS) entry which is preliminary data.</text>
</comment>
<evidence type="ECO:0000313" key="1">
    <source>
        <dbReference type="EMBL" id="GBP22035.1"/>
    </source>
</evidence>
<protein>
    <submittedName>
        <fullName evidence="1">Uncharacterized protein</fullName>
    </submittedName>
</protein>
<accession>A0A4C1U6P4</accession>
<proteinExistence type="predicted"/>